<keyword evidence="3" id="KW-0804">Transcription</keyword>
<proteinExistence type="predicted"/>
<reference evidence="5 6" key="1">
    <citation type="submission" date="2016-10" db="EMBL/GenBank/DDBJ databases">
        <authorList>
            <person name="de Groot N.N."/>
        </authorList>
    </citation>
    <scope>NUCLEOTIDE SEQUENCE [LARGE SCALE GENOMIC DNA]</scope>
    <source>
        <strain evidence="5 6">DSM 23421</strain>
    </source>
</reference>
<dbReference type="PANTHER" id="PTHR38465">
    <property type="entry name" value="HTH-TYPE TRANSCRIPTIONAL REGULATOR MJ1563-RELATED"/>
    <property type="match status" value="1"/>
</dbReference>
<keyword evidence="2 5" id="KW-0238">DNA-binding</keyword>
<dbReference type="SUPFAM" id="SSF46785">
    <property type="entry name" value="Winged helix' DNA-binding domain"/>
    <property type="match status" value="1"/>
</dbReference>
<dbReference type="STRING" id="641691.SAMN05421636_10995"/>
<evidence type="ECO:0000259" key="4">
    <source>
        <dbReference type="Pfam" id="PF01022"/>
    </source>
</evidence>
<dbReference type="Pfam" id="PF01022">
    <property type="entry name" value="HTH_5"/>
    <property type="match status" value="1"/>
</dbReference>
<evidence type="ECO:0000313" key="6">
    <source>
        <dbReference type="Proteomes" id="UP000199109"/>
    </source>
</evidence>
<name>A0A1G7HBJ3_9FLAO</name>
<organism evidence="5 6">
    <name type="scientific">Pricia antarctica</name>
    <dbReference type="NCBI Taxonomy" id="641691"/>
    <lineage>
        <taxon>Bacteria</taxon>
        <taxon>Pseudomonadati</taxon>
        <taxon>Bacteroidota</taxon>
        <taxon>Flavobacteriia</taxon>
        <taxon>Flavobacteriales</taxon>
        <taxon>Flavobacteriaceae</taxon>
        <taxon>Pricia</taxon>
    </lineage>
</organism>
<dbReference type="GO" id="GO:0003700">
    <property type="term" value="F:DNA-binding transcription factor activity"/>
    <property type="evidence" value="ECO:0007669"/>
    <property type="project" value="InterPro"/>
</dbReference>
<gene>
    <name evidence="5" type="ORF">SAMN05421636_10995</name>
</gene>
<protein>
    <submittedName>
        <fullName evidence="5">DNA-binding transcriptional regulator GbsR, MarR family</fullName>
    </submittedName>
</protein>
<sequence>MGQISSVLTELIINLPPEKCGFLVIMKDLLQKKERLIERLGVYLECRDQLAPLAARIVATLILTGKQGVTFDELVANLGASKSTISTHLNNLQHTGRVTYFTKAGDRKKYFIKSLDYLVRYLDKMIENWDREKKLHVEMVNYKQEITDHSDATDEVILDLAFHKKYLTFLEQAISSMKDIRRDHTNEANND</sequence>
<evidence type="ECO:0000313" key="5">
    <source>
        <dbReference type="EMBL" id="SDE97683.1"/>
    </source>
</evidence>
<dbReference type="InterPro" id="IPR011991">
    <property type="entry name" value="ArsR-like_HTH"/>
</dbReference>
<dbReference type="InterPro" id="IPR036390">
    <property type="entry name" value="WH_DNA-bd_sf"/>
</dbReference>
<accession>A0A1G7HBJ3</accession>
<dbReference type="InterPro" id="IPR052362">
    <property type="entry name" value="HTH-GbsR_regulator"/>
</dbReference>
<dbReference type="Gene3D" id="1.10.10.10">
    <property type="entry name" value="Winged helix-like DNA-binding domain superfamily/Winged helix DNA-binding domain"/>
    <property type="match status" value="1"/>
</dbReference>
<dbReference type="PANTHER" id="PTHR38465:SF1">
    <property type="entry name" value="HTH-TYPE TRANSCRIPTIONAL REGULATOR MJ1563-RELATED"/>
    <property type="match status" value="1"/>
</dbReference>
<feature type="domain" description="HTH arsR-type" evidence="4">
    <location>
        <begin position="70"/>
        <end position="96"/>
    </location>
</feature>
<dbReference type="EMBL" id="FNAO01000009">
    <property type="protein sequence ID" value="SDE97683.1"/>
    <property type="molecule type" value="Genomic_DNA"/>
</dbReference>
<dbReference type="InterPro" id="IPR036388">
    <property type="entry name" value="WH-like_DNA-bd_sf"/>
</dbReference>
<dbReference type="Proteomes" id="UP000199109">
    <property type="component" value="Unassembled WGS sequence"/>
</dbReference>
<keyword evidence="6" id="KW-1185">Reference proteome</keyword>
<dbReference type="AlphaFoldDB" id="A0A1G7HBJ3"/>
<evidence type="ECO:0000256" key="1">
    <source>
        <dbReference type="ARBA" id="ARBA00023015"/>
    </source>
</evidence>
<dbReference type="CDD" id="cd00090">
    <property type="entry name" value="HTH_ARSR"/>
    <property type="match status" value="1"/>
</dbReference>
<evidence type="ECO:0000256" key="2">
    <source>
        <dbReference type="ARBA" id="ARBA00023125"/>
    </source>
</evidence>
<dbReference type="GO" id="GO:0003677">
    <property type="term" value="F:DNA binding"/>
    <property type="evidence" value="ECO:0007669"/>
    <property type="project" value="UniProtKB-KW"/>
</dbReference>
<keyword evidence="1" id="KW-0805">Transcription regulation</keyword>
<dbReference type="InterPro" id="IPR001845">
    <property type="entry name" value="HTH_ArsR_DNA-bd_dom"/>
</dbReference>
<evidence type="ECO:0000256" key="3">
    <source>
        <dbReference type="ARBA" id="ARBA00023163"/>
    </source>
</evidence>